<dbReference type="EMBL" id="BSXT01001296">
    <property type="protein sequence ID" value="GMF40991.1"/>
    <property type="molecule type" value="Genomic_DNA"/>
</dbReference>
<evidence type="ECO:0000256" key="6">
    <source>
        <dbReference type="ARBA" id="ARBA00022968"/>
    </source>
</evidence>
<dbReference type="PANTHER" id="PTHR31646:SF1">
    <property type="entry name" value="ALPHA-1,2-MANNOSYLTRANSFERASE MNN2"/>
    <property type="match status" value="1"/>
</dbReference>
<keyword evidence="8" id="KW-0333">Golgi apparatus</keyword>
<dbReference type="GO" id="GO:0046354">
    <property type="term" value="P:mannan biosynthetic process"/>
    <property type="evidence" value="ECO:0007669"/>
    <property type="project" value="TreeGrafter"/>
</dbReference>
<dbReference type="Pfam" id="PF11051">
    <property type="entry name" value="Mannosyl_trans3"/>
    <property type="match status" value="1"/>
</dbReference>
<keyword evidence="6" id="KW-0735">Signal-anchor</keyword>
<evidence type="ECO:0000256" key="2">
    <source>
        <dbReference type="ARBA" id="ARBA00004606"/>
    </source>
</evidence>
<dbReference type="OrthoDB" id="430354at2759"/>
<evidence type="ECO:0000256" key="9">
    <source>
        <dbReference type="ARBA" id="ARBA00023136"/>
    </source>
</evidence>
<dbReference type="InterPro" id="IPR022751">
    <property type="entry name" value="Alpha_mannosyltransferase"/>
</dbReference>
<evidence type="ECO:0000256" key="7">
    <source>
        <dbReference type="ARBA" id="ARBA00022989"/>
    </source>
</evidence>
<protein>
    <submittedName>
        <fullName evidence="13">Unnamed protein product</fullName>
    </submittedName>
</protein>
<keyword evidence="4" id="KW-0808">Transferase</keyword>
<evidence type="ECO:0000256" key="8">
    <source>
        <dbReference type="ARBA" id="ARBA00023034"/>
    </source>
</evidence>
<evidence type="ECO:0000256" key="11">
    <source>
        <dbReference type="SAM" id="MobiDB-lite"/>
    </source>
</evidence>
<feature type="compositionally biased region" description="Polar residues" evidence="11">
    <location>
        <begin position="1"/>
        <end position="16"/>
    </location>
</feature>
<dbReference type="InterPro" id="IPR029044">
    <property type="entry name" value="Nucleotide-diphossugar_trans"/>
</dbReference>
<comment type="similarity">
    <text evidence="3">Belongs to the MNN1/MNT family.</text>
</comment>
<accession>A0A9W7CUI0</accession>
<organism evidence="13 14">
    <name type="scientific">Phytophthora fragariaefolia</name>
    <dbReference type="NCBI Taxonomy" id="1490495"/>
    <lineage>
        <taxon>Eukaryota</taxon>
        <taxon>Sar</taxon>
        <taxon>Stramenopiles</taxon>
        <taxon>Oomycota</taxon>
        <taxon>Peronosporomycetes</taxon>
        <taxon>Peronosporales</taxon>
        <taxon>Peronosporaceae</taxon>
        <taxon>Phytophthora</taxon>
    </lineage>
</organism>
<keyword evidence="5 12" id="KW-0812">Transmembrane</keyword>
<feature type="region of interest" description="Disordered" evidence="11">
    <location>
        <begin position="1"/>
        <end position="30"/>
    </location>
</feature>
<gene>
    <name evidence="13" type="ORF">Pfra01_001278700</name>
</gene>
<dbReference type="AlphaFoldDB" id="A0A9W7CUI0"/>
<keyword evidence="7 12" id="KW-1133">Transmembrane helix</keyword>
<evidence type="ECO:0000256" key="1">
    <source>
        <dbReference type="ARBA" id="ARBA00004394"/>
    </source>
</evidence>
<evidence type="ECO:0000313" key="13">
    <source>
        <dbReference type="EMBL" id="GMF40991.1"/>
    </source>
</evidence>
<dbReference type="Proteomes" id="UP001165121">
    <property type="component" value="Unassembled WGS sequence"/>
</dbReference>
<evidence type="ECO:0000256" key="5">
    <source>
        <dbReference type="ARBA" id="ARBA00022692"/>
    </source>
</evidence>
<evidence type="ECO:0000256" key="4">
    <source>
        <dbReference type="ARBA" id="ARBA00022679"/>
    </source>
</evidence>
<dbReference type="GO" id="GO:0000026">
    <property type="term" value="F:alpha-1,2-mannosyltransferase activity"/>
    <property type="evidence" value="ECO:0007669"/>
    <property type="project" value="TreeGrafter"/>
</dbReference>
<evidence type="ECO:0000256" key="3">
    <source>
        <dbReference type="ARBA" id="ARBA00009105"/>
    </source>
</evidence>
<name>A0A9W7CUI0_9STRA</name>
<dbReference type="PANTHER" id="PTHR31646">
    <property type="entry name" value="ALPHA-1,2-MANNOSYLTRANSFERASE MNN2"/>
    <property type="match status" value="1"/>
</dbReference>
<evidence type="ECO:0000313" key="14">
    <source>
        <dbReference type="Proteomes" id="UP001165121"/>
    </source>
</evidence>
<proteinExistence type="inferred from homology"/>
<sequence>MNQEVFQPRTASQSSLLPHHEAASVKATPRAPLASRRCSRLWMLRILLAGALYATLLISWNASQLQSDGVVAPSLTEPVAKEAKTPTTQLSAREVSIRAALALARQQEAEMKAKMAPTVKKEKKKVDARLRCRGWKATSGCNPNGERLPELDFPCGKIVPVGQSGYCELEDKDTGEVFHVARRACNSVREDAKFRCLDAAEFVKFPIRAKEIAEEAKASGFTLPHVDAEVPGVNKNKTRGRDGIVMVVYPRLLASAYATVRTLREVLGCQLPIELWYRLDEMRSVHNGFMPLKKLADAAVTFHEINDARAFGFATKVFAIYHSFFERVLFLDADNVPVRDPSYLFHSAEFVNNGAVFWPDFWHPDNTIFNIQPHSLVWELLDLPFVDMFEQESGQLLIDRRRHPVPMQVLAFYAFHRPNLFDNFKLAHGDKDLFRFAWMRQNASFHMIQTPPAVAGKVVGNTFCGMTMVQHDAQGEVLFLHRNSHKLRGVRARDVEGVLAETLAKVTEKLAAGTAPMTPIPTLDAEPDEYPDEMIWTHVLSFNKTAERADYVIETYNADPQFPKEQHCYGQRHVGSNPNFYAEDIASLSFAELETDLRRFAKEAAEQAAQNTRG</sequence>
<comment type="caution">
    <text evidence="13">The sequence shown here is derived from an EMBL/GenBank/DDBJ whole genome shotgun (WGS) entry which is preliminary data.</text>
</comment>
<dbReference type="SUPFAM" id="SSF53448">
    <property type="entry name" value="Nucleotide-diphospho-sugar transferases"/>
    <property type="match status" value="1"/>
</dbReference>
<keyword evidence="14" id="KW-1185">Reference proteome</keyword>
<evidence type="ECO:0000256" key="12">
    <source>
        <dbReference type="SAM" id="Phobius"/>
    </source>
</evidence>
<reference evidence="13" key="1">
    <citation type="submission" date="2023-04" db="EMBL/GenBank/DDBJ databases">
        <title>Phytophthora fragariaefolia NBRC 109709.</title>
        <authorList>
            <person name="Ichikawa N."/>
            <person name="Sato H."/>
            <person name="Tonouchi N."/>
        </authorList>
    </citation>
    <scope>NUCLEOTIDE SEQUENCE</scope>
    <source>
        <strain evidence="13">NBRC 109709</strain>
    </source>
</reference>
<dbReference type="GO" id="GO:0000139">
    <property type="term" value="C:Golgi membrane"/>
    <property type="evidence" value="ECO:0007669"/>
    <property type="project" value="UniProtKB-SubCell"/>
</dbReference>
<keyword evidence="9 12" id="KW-0472">Membrane</keyword>
<evidence type="ECO:0000256" key="10">
    <source>
        <dbReference type="ARBA" id="ARBA00037847"/>
    </source>
</evidence>
<feature type="transmembrane region" description="Helical" evidence="12">
    <location>
        <begin position="42"/>
        <end position="60"/>
    </location>
</feature>
<comment type="subcellular location">
    <subcellularLocation>
        <location evidence="10">Endomembrane system</location>
        <topology evidence="10">Single-pass membrane protein</topology>
    </subcellularLocation>
    <subcellularLocation>
        <location evidence="1">Golgi apparatus membrane</location>
    </subcellularLocation>
    <subcellularLocation>
        <location evidence="2">Membrane</location>
        <topology evidence="2">Single-pass type II membrane protein</topology>
    </subcellularLocation>
</comment>